<evidence type="ECO:0000259" key="6">
    <source>
        <dbReference type="PROSITE" id="PS50042"/>
    </source>
</evidence>
<dbReference type="GO" id="GO:0006355">
    <property type="term" value="P:regulation of DNA-templated transcription"/>
    <property type="evidence" value="ECO:0007669"/>
    <property type="project" value="InterPro"/>
</dbReference>
<evidence type="ECO:0000259" key="8">
    <source>
        <dbReference type="PROSITE" id="PS51063"/>
    </source>
</evidence>
<dbReference type="InterPro" id="IPR012318">
    <property type="entry name" value="HTH_CRP"/>
</dbReference>
<keyword evidence="4" id="KW-0804">Transcription</keyword>
<evidence type="ECO:0000256" key="1">
    <source>
        <dbReference type="ARBA" id="ARBA00022553"/>
    </source>
</evidence>
<feature type="modified residue" description="4-aspartylphosphate" evidence="5">
    <location>
        <position position="54"/>
    </location>
</feature>
<dbReference type="SMART" id="SM00448">
    <property type="entry name" value="REC"/>
    <property type="match status" value="1"/>
</dbReference>
<protein>
    <submittedName>
        <fullName evidence="9">Response regulator</fullName>
    </submittedName>
</protein>
<dbReference type="InterPro" id="IPR018490">
    <property type="entry name" value="cNMP-bd_dom_sf"/>
</dbReference>
<dbReference type="Proteomes" id="UP000309594">
    <property type="component" value="Unassembled WGS sequence"/>
</dbReference>
<dbReference type="InterPro" id="IPR036390">
    <property type="entry name" value="WH_DNA-bd_sf"/>
</dbReference>
<feature type="domain" description="Response regulatory" evidence="7">
    <location>
        <begin position="5"/>
        <end position="121"/>
    </location>
</feature>
<dbReference type="GO" id="GO:0000160">
    <property type="term" value="P:phosphorelay signal transduction system"/>
    <property type="evidence" value="ECO:0007669"/>
    <property type="project" value="InterPro"/>
</dbReference>
<evidence type="ECO:0000313" key="9">
    <source>
        <dbReference type="EMBL" id="TCC97074.1"/>
    </source>
</evidence>
<dbReference type="PRINTS" id="PR00034">
    <property type="entry name" value="HTHCRP"/>
</dbReference>
<keyword evidence="1 5" id="KW-0597">Phosphoprotein</keyword>
<evidence type="ECO:0000256" key="2">
    <source>
        <dbReference type="ARBA" id="ARBA00023015"/>
    </source>
</evidence>
<dbReference type="AlphaFoldDB" id="A0A4R0NER6"/>
<dbReference type="InterPro" id="IPR036388">
    <property type="entry name" value="WH-like_DNA-bd_sf"/>
</dbReference>
<keyword evidence="11" id="KW-1185">Reference proteome</keyword>
<dbReference type="PROSITE" id="PS51063">
    <property type="entry name" value="HTH_CRP_2"/>
    <property type="match status" value="1"/>
</dbReference>
<evidence type="ECO:0000313" key="12">
    <source>
        <dbReference type="Proteomes" id="UP000309594"/>
    </source>
</evidence>
<dbReference type="OrthoDB" id="9127033at2"/>
<dbReference type="Gene3D" id="2.60.120.10">
    <property type="entry name" value="Jelly Rolls"/>
    <property type="match status" value="1"/>
</dbReference>
<evidence type="ECO:0000313" key="11">
    <source>
        <dbReference type="Proteomes" id="UP000291117"/>
    </source>
</evidence>
<proteinExistence type="predicted"/>
<dbReference type="PROSITE" id="PS50110">
    <property type="entry name" value="RESPONSE_REGULATORY"/>
    <property type="match status" value="1"/>
</dbReference>
<dbReference type="InterPro" id="IPR014710">
    <property type="entry name" value="RmlC-like_jellyroll"/>
</dbReference>
<dbReference type="SMART" id="SM00100">
    <property type="entry name" value="cNMP"/>
    <property type="match status" value="1"/>
</dbReference>
<keyword evidence="3" id="KW-0238">DNA-binding</keyword>
<dbReference type="PANTHER" id="PTHR44591:SF3">
    <property type="entry name" value="RESPONSE REGULATORY DOMAIN-CONTAINING PROTEIN"/>
    <property type="match status" value="1"/>
</dbReference>
<dbReference type="SUPFAM" id="SSF51206">
    <property type="entry name" value="cAMP-binding domain-like"/>
    <property type="match status" value="1"/>
</dbReference>
<evidence type="ECO:0000259" key="7">
    <source>
        <dbReference type="PROSITE" id="PS50110"/>
    </source>
</evidence>
<dbReference type="GO" id="GO:0003677">
    <property type="term" value="F:DNA binding"/>
    <property type="evidence" value="ECO:0007669"/>
    <property type="project" value="UniProtKB-KW"/>
</dbReference>
<keyword evidence="2" id="KW-0805">Transcription regulation</keyword>
<dbReference type="Pfam" id="PF13545">
    <property type="entry name" value="HTH_Crp_2"/>
    <property type="match status" value="1"/>
</dbReference>
<dbReference type="EMBL" id="SJSM01000004">
    <property type="protein sequence ID" value="TCC97074.1"/>
    <property type="molecule type" value="Genomic_DNA"/>
</dbReference>
<dbReference type="InterPro" id="IPR011006">
    <property type="entry name" value="CheY-like_superfamily"/>
</dbReference>
<evidence type="ECO:0000256" key="5">
    <source>
        <dbReference type="PROSITE-ProRule" id="PRU00169"/>
    </source>
</evidence>
<comment type="caution">
    <text evidence="9">The sequence shown here is derived from an EMBL/GenBank/DDBJ whole genome shotgun (WGS) entry which is preliminary data.</text>
</comment>
<reference evidence="10 12" key="2">
    <citation type="submission" date="2019-04" db="EMBL/GenBank/DDBJ databases">
        <title>Pedobacter sp. RP-1-16 sp. nov., isolated from Arctic soil.</title>
        <authorList>
            <person name="Dahal R.H."/>
            <person name="Kim D.-U."/>
        </authorList>
    </citation>
    <scope>NUCLEOTIDE SEQUENCE [LARGE SCALE GENOMIC DNA]</scope>
    <source>
        <strain evidence="10 12">RP-1-16</strain>
    </source>
</reference>
<sequence>MKKTRILIIEDNEDIRESTAEILELANYEVLQAHNGKVGVELASAHFPDLILCDIMMPELDGYGVLYLLNKNPKTAATPFIFLTAKAERFDMRKGMEMGADDYLTKPFDDVELLNAIESRLNKKDKQEIFYSQSLDRLSNLISTTSGIAELEKMIADRKVRNIKKGQVVYYEGDDVVGIYLVLAGKIKTVKMSMDGREFLTGIYSMDEYFGIPSLISHEPYSETAEALEDATVCLLPKDVVEELLNKYPDVTRQFIHMLSNNLLEREEQLLQLAYHSVRKRMADVLVRLCRQEKQAAELNLKISRDNLAAMAGMATETVSRILSDFRDEGILDKKGNQIVVLDELRLQHMKN</sequence>
<name>A0A4R0NER6_9SPHI</name>
<dbReference type="Gene3D" id="1.10.10.10">
    <property type="entry name" value="Winged helix-like DNA-binding domain superfamily/Winged helix DNA-binding domain"/>
    <property type="match status" value="1"/>
</dbReference>
<organism evidence="9 11">
    <name type="scientific">Pedobacter hiemivivus</name>
    <dbReference type="NCBI Taxonomy" id="2530454"/>
    <lineage>
        <taxon>Bacteria</taxon>
        <taxon>Pseudomonadati</taxon>
        <taxon>Bacteroidota</taxon>
        <taxon>Sphingobacteriia</taxon>
        <taxon>Sphingobacteriales</taxon>
        <taxon>Sphingobacteriaceae</taxon>
        <taxon>Pedobacter</taxon>
    </lineage>
</organism>
<dbReference type="CDD" id="cd17574">
    <property type="entry name" value="REC_OmpR"/>
    <property type="match status" value="1"/>
</dbReference>
<reference evidence="9 11" key="1">
    <citation type="submission" date="2019-02" db="EMBL/GenBank/DDBJ databases">
        <title>Pedobacter sp. RP-3-8 sp. nov., isolated from Arctic soil.</title>
        <authorList>
            <person name="Dahal R.H."/>
        </authorList>
    </citation>
    <scope>NUCLEOTIDE SEQUENCE [LARGE SCALE GENOMIC DNA]</scope>
    <source>
        <strain evidence="9 11">RP-3-8</strain>
    </source>
</reference>
<dbReference type="CDD" id="cd00038">
    <property type="entry name" value="CAP_ED"/>
    <property type="match status" value="1"/>
</dbReference>
<evidence type="ECO:0000256" key="3">
    <source>
        <dbReference type="ARBA" id="ARBA00023125"/>
    </source>
</evidence>
<accession>A0A4R0NER6</accession>
<dbReference type="Pfam" id="PF00072">
    <property type="entry name" value="Response_reg"/>
    <property type="match status" value="1"/>
</dbReference>
<dbReference type="Pfam" id="PF00027">
    <property type="entry name" value="cNMP_binding"/>
    <property type="match status" value="1"/>
</dbReference>
<dbReference type="InterPro" id="IPR001789">
    <property type="entry name" value="Sig_transdc_resp-reg_receiver"/>
</dbReference>
<gene>
    <name evidence="9" type="ORF">EZ444_09460</name>
    <name evidence="10" type="ORF">FBD94_16070</name>
</gene>
<feature type="domain" description="HTH crp-type" evidence="8">
    <location>
        <begin position="276"/>
        <end position="345"/>
    </location>
</feature>
<dbReference type="Proteomes" id="UP000291117">
    <property type="component" value="Unassembled WGS sequence"/>
</dbReference>
<dbReference type="PANTHER" id="PTHR44591">
    <property type="entry name" value="STRESS RESPONSE REGULATOR PROTEIN 1"/>
    <property type="match status" value="1"/>
</dbReference>
<evidence type="ECO:0000256" key="4">
    <source>
        <dbReference type="ARBA" id="ARBA00023163"/>
    </source>
</evidence>
<dbReference type="SMART" id="SM00419">
    <property type="entry name" value="HTH_CRP"/>
    <property type="match status" value="1"/>
</dbReference>
<dbReference type="InterPro" id="IPR050595">
    <property type="entry name" value="Bact_response_regulator"/>
</dbReference>
<feature type="domain" description="Cyclic nucleotide-binding" evidence="6">
    <location>
        <begin position="150"/>
        <end position="262"/>
    </location>
</feature>
<dbReference type="RefSeq" id="WP_131608486.1">
    <property type="nucleotide sequence ID" value="NZ_SJSM01000004.1"/>
</dbReference>
<dbReference type="PROSITE" id="PS50042">
    <property type="entry name" value="CNMP_BINDING_3"/>
    <property type="match status" value="1"/>
</dbReference>
<evidence type="ECO:0000313" key="10">
    <source>
        <dbReference type="EMBL" id="TKC59057.1"/>
    </source>
</evidence>
<dbReference type="SUPFAM" id="SSF52172">
    <property type="entry name" value="CheY-like"/>
    <property type="match status" value="1"/>
</dbReference>
<dbReference type="EMBL" id="SWDX01000006">
    <property type="protein sequence ID" value="TKC59057.1"/>
    <property type="molecule type" value="Genomic_DNA"/>
</dbReference>
<dbReference type="Gene3D" id="3.40.50.2300">
    <property type="match status" value="1"/>
</dbReference>
<dbReference type="SUPFAM" id="SSF46785">
    <property type="entry name" value="Winged helix' DNA-binding domain"/>
    <property type="match status" value="1"/>
</dbReference>
<accession>A0A4U1G5M3</accession>
<dbReference type="InterPro" id="IPR000595">
    <property type="entry name" value="cNMP-bd_dom"/>
</dbReference>